<evidence type="ECO:0000313" key="2">
    <source>
        <dbReference type="Proteomes" id="UP000007151"/>
    </source>
</evidence>
<dbReference type="PANTHER" id="PTHR45749">
    <property type="match status" value="1"/>
</dbReference>
<evidence type="ECO:0000313" key="1">
    <source>
        <dbReference type="EMBL" id="OWR51434.1"/>
    </source>
</evidence>
<reference evidence="1 2" key="1">
    <citation type="journal article" date="2011" name="Cell">
        <title>The monarch butterfly genome yields insights into long-distance migration.</title>
        <authorList>
            <person name="Zhan S."/>
            <person name="Merlin C."/>
            <person name="Boore J.L."/>
            <person name="Reppert S.M."/>
        </authorList>
    </citation>
    <scope>NUCLEOTIDE SEQUENCE [LARGE SCALE GENOMIC DNA]</scope>
    <source>
        <strain evidence="1">F-2</strain>
    </source>
</reference>
<dbReference type="AlphaFoldDB" id="A0A212FCH1"/>
<dbReference type="EMBL" id="AGBW02009192">
    <property type="protein sequence ID" value="OWR51434.1"/>
    <property type="molecule type" value="Genomic_DNA"/>
</dbReference>
<organism evidence="1 2">
    <name type="scientific">Danaus plexippus plexippus</name>
    <dbReference type="NCBI Taxonomy" id="278856"/>
    <lineage>
        <taxon>Eukaryota</taxon>
        <taxon>Metazoa</taxon>
        <taxon>Ecdysozoa</taxon>
        <taxon>Arthropoda</taxon>
        <taxon>Hexapoda</taxon>
        <taxon>Insecta</taxon>
        <taxon>Pterygota</taxon>
        <taxon>Neoptera</taxon>
        <taxon>Endopterygota</taxon>
        <taxon>Lepidoptera</taxon>
        <taxon>Glossata</taxon>
        <taxon>Ditrysia</taxon>
        <taxon>Papilionoidea</taxon>
        <taxon>Nymphalidae</taxon>
        <taxon>Danainae</taxon>
        <taxon>Danaini</taxon>
        <taxon>Danaina</taxon>
        <taxon>Danaus</taxon>
        <taxon>Danaus</taxon>
    </lineage>
</organism>
<comment type="caution">
    <text evidence="1">The sequence shown here is derived from an EMBL/GenBank/DDBJ whole genome shotgun (WGS) entry which is preliminary data.</text>
</comment>
<proteinExistence type="predicted"/>
<keyword evidence="2" id="KW-1185">Reference proteome</keyword>
<name>A0A212FCH1_DANPL</name>
<dbReference type="KEGG" id="dpl:KGM_204791"/>
<accession>A0A212FCH1</accession>
<dbReference type="InParanoid" id="A0A212FCH1"/>
<gene>
    <name evidence="1" type="ORF">KGM_204791</name>
</gene>
<dbReference type="PANTHER" id="PTHR45749:SF37">
    <property type="entry name" value="OS05G0311600 PROTEIN"/>
    <property type="match status" value="1"/>
</dbReference>
<protein>
    <submittedName>
        <fullName evidence="1">Zinc finger MYM domain containing 1</fullName>
    </submittedName>
</protein>
<dbReference type="STRING" id="278856.A0A212FCH1"/>
<sequence length="165" mass="18507">MVTAVPAENPTEEDSTIIAVEDTSATDHVNVDDNEMIECLEIKLEIYLLEQIRASPFFDIIMETTRDTSKVDQISIVVRYTVISRSENRRPIDIEIKDVFLGFYAVIKHGAADLVNQVTTLFTNKNIDLKKCEGQGYGGANVMSGVYNGVQKHIKDIQPNAEYVH</sequence>
<dbReference type="Proteomes" id="UP000007151">
    <property type="component" value="Unassembled WGS sequence"/>
</dbReference>